<sequence>MKLYSRPLSPYSSIVRCIAYYKKAPIKVVAPPPGFPIPEEFRAISPFNRIPVLITGSGLTIVEASVIAEYLEEHFPEPSLLPADSRDRAIVRMTTRIAELEVLAPVMELFEMFHRKSKDDARITKLFKQMEIGLTELEKFLSDGPYALGNEMTLADAWLTPTRFVFNNFRKVSGREDLLSDFPKFDAYQQLILQDSDLSLVWYEMSDGLKVFLKELEPA</sequence>
<keyword evidence="4" id="KW-1185">Reference proteome</keyword>
<dbReference type="Pfam" id="PF13417">
    <property type="entry name" value="GST_N_3"/>
    <property type="match status" value="1"/>
</dbReference>
<name>A0ABU0SCY0_9HYPH</name>
<dbReference type="PROSITE" id="PS50404">
    <property type="entry name" value="GST_NTER"/>
    <property type="match status" value="1"/>
</dbReference>
<organism evidence="3 4">
    <name type="scientific">Phyllobacterium ifriqiyense</name>
    <dbReference type="NCBI Taxonomy" id="314238"/>
    <lineage>
        <taxon>Bacteria</taxon>
        <taxon>Pseudomonadati</taxon>
        <taxon>Pseudomonadota</taxon>
        <taxon>Alphaproteobacteria</taxon>
        <taxon>Hyphomicrobiales</taxon>
        <taxon>Phyllobacteriaceae</taxon>
        <taxon>Phyllobacterium</taxon>
    </lineage>
</organism>
<dbReference type="InterPro" id="IPR040079">
    <property type="entry name" value="Glutathione_S-Trfase"/>
</dbReference>
<gene>
    <name evidence="3" type="ORF">QFZ34_003811</name>
</gene>
<evidence type="ECO:0000259" key="1">
    <source>
        <dbReference type="PROSITE" id="PS50404"/>
    </source>
</evidence>
<dbReference type="InterPro" id="IPR050983">
    <property type="entry name" value="GST_Omega/HSP26"/>
</dbReference>
<evidence type="ECO:0000313" key="4">
    <source>
        <dbReference type="Proteomes" id="UP001237780"/>
    </source>
</evidence>
<dbReference type="PANTHER" id="PTHR43968">
    <property type="match status" value="1"/>
</dbReference>
<evidence type="ECO:0000313" key="3">
    <source>
        <dbReference type="EMBL" id="MDQ0998629.1"/>
    </source>
</evidence>
<dbReference type="CDD" id="cd00570">
    <property type="entry name" value="GST_N_family"/>
    <property type="match status" value="1"/>
</dbReference>
<comment type="caution">
    <text evidence="3">The sequence shown here is derived from an EMBL/GenBank/DDBJ whole genome shotgun (WGS) entry which is preliminary data.</text>
</comment>
<dbReference type="Gene3D" id="3.40.30.10">
    <property type="entry name" value="Glutaredoxin"/>
    <property type="match status" value="1"/>
</dbReference>
<dbReference type="EMBL" id="JAUSZT010000003">
    <property type="protein sequence ID" value="MDQ0998629.1"/>
    <property type="molecule type" value="Genomic_DNA"/>
</dbReference>
<dbReference type="SFLD" id="SFLDG00358">
    <property type="entry name" value="Main_(cytGST)"/>
    <property type="match status" value="1"/>
</dbReference>
<accession>A0ABU0SCY0</accession>
<dbReference type="PROSITE" id="PS50405">
    <property type="entry name" value="GST_CTER"/>
    <property type="match status" value="1"/>
</dbReference>
<dbReference type="Proteomes" id="UP001237780">
    <property type="component" value="Unassembled WGS sequence"/>
</dbReference>
<dbReference type="Gene3D" id="1.20.1050.10">
    <property type="match status" value="1"/>
</dbReference>
<dbReference type="SUPFAM" id="SSF52833">
    <property type="entry name" value="Thioredoxin-like"/>
    <property type="match status" value="1"/>
</dbReference>
<dbReference type="CDD" id="cd00299">
    <property type="entry name" value="GST_C_family"/>
    <property type="match status" value="1"/>
</dbReference>
<dbReference type="InterPro" id="IPR010987">
    <property type="entry name" value="Glutathione-S-Trfase_C-like"/>
</dbReference>
<dbReference type="InterPro" id="IPR036282">
    <property type="entry name" value="Glutathione-S-Trfase_C_sf"/>
</dbReference>
<reference evidence="3 4" key="1">
    <citation type="submission" date="2023-07" db="EMBL/GenBank/DDBJ databases">
        <title>Comparative genomics of wheat-associated soil bacteria to identify genetic determinants of phenazine resistance.</title>
        <authorList>
            <person name="Mouncey N."/>
        </authorList>
    </citation>
    <scope>NUCLEOTIDE SEQUENCE [LARGE SCALE GENOMIC DNA]</scope>
    <source>
        <strain evidence="3 4">W4I11</strain>
    </source>
</reference>
<feature type="domain" description="GST C-terminal" evidence="2">
    <location>
        <begin position="84"/>
        <end position="219"/>
    </location>
</feature>
<dbReference type="SUPFAM" id="SSF47616">
    <property type="entry name" value="GST C-terminal domain-like"/>
    <property type="match status" value="1"/>
</dbReference>
<evidence type="ECO:0000259" key="2">
    <source>
        <dbReference type="PROSITE" id="PS50405"/>
    </source>
</evidence>
<protein>
    <submittedName>
        <fullName evidence="3">Glutathione S-transferase</fullName>
    </submittedName>
</protein>
<proteinExistence type="predicted"/>
<dbReference type="InterPro" id="IPR004045">
    <property type="entry name" value="Glutathione_S-Trfase_N"/>
</dbReference>
<dbReference type="SFLD" id="SFLDS00019">
    <property type="entry name" value="Glutathione_Transferase_(cytos"/>
    <property type="match status" value="1"/>
</dbReference>
<feature type="domain" description="GST N-terminal" evidence="1">
    <location>
        <begin position="1"/>
        <end position="79"/>
    </location>
</feature>
<dbReference type="RefSeq" id="WP_307283863.1">
    <property type="nucleotide sequence ID" value="NZ_JAUSZT010000003.1"/>
</dbReference>
<dbReference type="PANTHER" id="PTHR43968:SF6">
    <property type="entry name" value="GLUTATHIONE S-TRANSFERASE OMEGA"/>
    <property type="match status" value="1"/>
</dbReference>
<dbReference type="InterPro" id="IPR036249">
    <property type="entry name" value="Thioredoxin-like_sf"/>
</dbReference>